<evidence type="ECO:0000256" key="1">
    <source>
        <dbReference type="ARBA" id="ARBA00010617"/>
    </source>
</evidence>
<dbReference type="RefSeq" id="WP_003926414.1">
    <property type="nucleotide sequence ID" value="NZ_BCTB01000018.1"/>
</dbReference>
<dbReference type="GO" id="GO:0016705">
    <property type="term" value="F:oxidoreductase activity, acting on paired donors, with incorporation or reduction of molecular oxygen"/>
    <property type="evidence" value="ECO:0007669"/>
    <property type="project" value="InterPro"/>
</dbReference>
<comment type="similarity">
    <text evidence="1 7">Belongs to the cytochrome P450 family.</text>
</comment>
<dbReference type="PANTHER" id="PTHR46696">
    <property type="entry name" value="P450, PUTATIVE (EUROFUNG)-RELATED"/>
    <property type="match status" value="1"/>
</dbReference>
<dbReference type="Proteomes" id="UP000069654">
    <property type="component" value="Unassembled WGS sequence"/>
</dbReference>
<evidence type="ECO:0000313" key="8">
    <source>
        <dbReference type="EMBL" id="GAT15517.1"/>
    </source>
</evidence>
<keyword evidence="6 7" id="KW-0503">Monooxygenase</keyword>
<dbReference type="OMA" id="VPIAIDP"/>
<dbReference type="PANTHER" id="PTHR46696:SF6">
    <property type="entry name" value="P450, PUTATIVE (EUROFUNG)-RELATED"/>
    <property type="match status" value="1"/>
</dbReference>
<accession>A0A100XF57</accession>
<dbReference type="Pfam" id="PF00067">
    <property type="entry name" value="p450"/>
    <property type="match status" value="1"/>
</dbReference>
<name>A0A100XF57_MYCTH</name>
<evidence type="ECO:0000313" key="9">
    <source>
        <dbReference type="Proteomes" id="UP000069654"/>
    </source>
</evidence>
<evidence type="ECO:0000256" key="4">
    <source>
        <dbReference type="ARBA" id="ARBA00023002"/>
    </source>
</evidence>
<evidence type="ECO:0000256" key="3">
    <source>
        <dbReference type="ARBA" id="ARBA00022723"/>
    </source>
</evidence>
<sequence>MTLHIDTSQSQRTVVDFNHHAPELRERYHETYDRLRSACPVAYSEANGGYWLITSYELMAEAARDARTFSSDHDISGVRTGYQGVTIPPQPFEFGFTEQDPPRTTKVRRVLAPFFTPARSAEWKPMMVDVTTACIDRVIEAGRCDFVGDLGSPIPALLTMMLLDFPLEHWRRFADANHLLLAAVPGSPAHDKAQADMGWCIDRLQEAIEVRSDPDHPGKDPLTALCQAEIDGEPLTPQEKLGGGMLLMIGGVDTTTSVLGSTIRWLGANPDARRRLRENPELMTTACEEFLRVFAPVTGNARTCTRELEMNGQRLQAGDRVLLNWAACNMDPAVFDEPHEIRLDRAPNRHATFGLGIHRCLGSNFARLVFQTVLEQVLERMPDFSIDESGVEPYPSFGVNRGYVRLPMTFTPGERRGSSIAI</sequence>
<gene>
    <name evidence="8" type="ORF">RMCT_2487</name>
</gene>
<keyword evidence="2 7" id="KW-0349">Heme</keyword>
<dbReference type="OrthoDB" id="3209493at2"/>
<dbReference type="PROSITE" id="PS00086">
    <property type="entry name" value="CYTOCHROME_P450"/>
    <property type="match status" value="1"/>
</dbReference>
<dbReference type="GO" id="GO:0005506">
    <property type="term" value="F:iron ion binding"/>
    <property type="evidence" value="ECO:0007669"/>
    <property type="project" value="InterPro"/>
</dbReference>
<dbReference type="AlphaFoldDB" id="A0A100XF57"/>
<evidence type="ECO:0000256" key="7">
    <source>
        <dbReference type="RuleBase" id="RU000461"/>
    </source>
</evidence>
<dbReference type="PRINTS" id="PR00359">
    <property type="entry name" value="BP450"/>
</dbReference>
<proteinExistence type="inferred from homology"/>
<dbReference type="GO" id="GO:0020037">
    <property type="term" value="F:heme binding"/>
    <property type="evidence" value="ECO:0007669"/>
    <property type="project" value="InterPro"/>
</dbReference>
<keyword evidence="4 7" id="KW-0560">Oxidoreductase</keyword>
<comment type="caution">
    <text evidence="8">The sequence shown here is derived from an EMBL/GenBank/DDBJ whole genome shotgun (WGS) entry which is preliminary data.</text>
</comment>
<dbReference type="InterPro" id="IPR002397">
    <property type="entry name" value="Cyt_P450_B"/>
</dbReference>
<dbReference type="InterPro" id="IPR036396">
    <property type="entry name" value="Cyt_P450_sf"/>
</dbReference>
<reference evidence="9" key="2">
    <citation type="submission" date="2016-02" db="EMBL/GenBank/DDBJ databases">
        <title>Draft genome sequence of five rapidly growing Mycobacterium species.</title>
        <authorList>
            <person name="Katahira K."/>
            <person name="Gotou Y."/>
            <person name="Iida K."/>
            <person name="Ogura Y."/>
            <person name="Hayashi T."/>
        </authorList>
    </citation>
    <scope>NUCLEOTIDE SEQUENCE [LARGE SCALE GENOMIC DNA]</scope>
    <source>
        <strain evidence="9">JCM6362</strain>
    </source>
</reference>
<reference evidence="8 9" key="1">
    <citation type="journal article" date="2016" name="Genome Announc.">
        <title>Draft Genome Sequences of Five Rapidly Growing Mycobacterium Species, M. thermoresistibile, M. fortuitum subsp. acetamidolyticum, M. canariasense, M. brisbanense, and M. novocastrense.</title>
        <authorList>
            <person name="Katahira K."/>
            <person name="Ogura Y."/>
            <person name="Gotoh Y."/>
            <person name="Hayashi T."/>
        </authorList>
    </citation>
    <scope>NUCLEOTIDE SEQUENCE [LARGE SCALE GENOMIC DNA]</scope>
    <source>
        <strain evidence="8 9">JCM6362</strain>
    </source>
</reference>
<keyword evidence="5 7" id="KW-0408">Iron</keyword>
<organism evidence="8 9">
    <name type="scientific">Mycolicibacterium thermoresistibile</name>
    <name type="common">Mycobacterium thermoresistibile</name>
    <dbReference type="NCBI Taxonomy" id="1797"/>
    <lineage>
        <taxon>Bacteria</taxon>
        <taxon>Bacillati</taxon>
        <taxon>Actinomycetota</taxon>
        <taxon>Actinomycetes</taxon>
        <taxon>Mycobacteriales</taxon>
        <taxon>Mycobacteriaceae</taxon>
        <taxon>Mycolicibacterium</taxon>
    </lineage>
</organism>
<dbReference type="STRING" id="1797.RMCT_2487"/>
<evidence type="ECO:0000256" key="6">
    <source>
        <dbReference type="ARBA" id="ARBA00023033"/>
    </source>
</evidence>
<evidence type="ECO:0000256" key="5">
    <source>
        <dbReference type="ARBA" id="ARBA00023004"/>
    </source>
</evidence>
<dbReference type="SUPFAM" id="SSF48264">
    <property type="entry name" value="Cytochrome P450"/>
    <property type="match status" value="1"/>
</dbReference>
<dbReference type="Gene3D" id="1.10.630.10">
    <property type="entry name" value="Cytochrome P450"/>
    <property type="match status" value="1"/>
</dbReference>
<dbReference type="EMBL" id="BCTB01000018">
    <property type="protein sequence ID" value="GAT15517.1"/>
    <property type="molecule type" value="Genomic_DNA"/>
</dbReference>
<keyword evidence="3 7" id="KW-0479">Metal-binding</keyword>
<protein>
    <submittedName>
        <fullName evidence="8">Cytochrome P450 superfamily protein</fullName>
    </submittedName>
</protein>
<dbReference type="InterPro" id="IPR017972">
    <property type="entry name" value="Cyt_P450_CS"/>
</dbReference>
<evidence type="ECO:0000256" key="2">
    <source>
        <dbReference type="ARBA" id="ARBA00022617"/>
    </source>
</evidence>
<dbReference type="InterPro" id="IPR001128">
    <property type="entry name" value="Cyt_P450"/>
</dbReference>
<dbReference type="GO" id="GO:0004497">
    <property type="term" value="F:monooxygenase activity"/>
    <property type="evidence" value="ECO:0007669"/>
    <property type="project" value="UniProtKB-KW"/>
</dbReference>